<reference evidence="2 3" key="1">
    <citation type="submission" date="2015-10" db="EMBL/GenBank/DDBJ databases">
        <title>Full genome of DAOMC 229536 Phialocephala scopiformis, a fungal endophyte of spruce producing the potent anti-insectan compound rugulosin.</title>
        <authorList>
            <consortium name="DOE Joint Genome Institute"/>
            <person name="Walker A.K."/>
            <person name="Frasz S.L."/>
            <person name="Seifert K.A."/>
            <person name="Miller J.D."/>
            <person name="Mondo S.J."/>
            <person name="Labutti K."/>
            <person name="Lipzen A."/>
            <person name="Dockter R."/>
            <person name="Kennedy M."/>
            <person name="Grigoriev I.V."/>
            <person name="Spatafora J.W."/>
        </authorList>
    </citation>
    <scope>NUCLEOTIDE SEQUENCE [LARGE SCALE GENOMIC DNA]</scope>
    <source>
        <strain evidence="2 3">CBS 120377</strain>
    </source>
</reference>
<dbReference type="GeneID" id="28816930"/>
<keyword evidence="1" id="KW-0812">Transmembrane</keyword>
<dbReference type="EMBL" id="KQ947407">
    <property type="protein sequence ID" value="KUJ22061.1"/>
    <property type="molecule type" value="Genomic_DNA"/>
</dbReference>
<feature type="transmembrane region" description="Helical" evidence="1">
    <location>
        <begin position="76"/>
        <end position="96"/>
    </location>
</feature>
<evidence type="ECO:0000313" key="2">
    <source>
        <dbReference type="EMBL" id="KUJ22061.1"/>
    </source>
</evidence>
<dbReference type="RefSeq" id="XP_018076416.1">
    <property type="nucleotide sequence ID" value="XM_018207204.1"/>
</dbReference>
<keyword evidence="1" id="KW-1133">Transmembrane helix</keyword>
<evidence type="ECO:0000256" key="1">
    <source>
        <dbReference type="SAM" id="Phobius"/>
    </source>
</evidence>
<accession>A0A194XPH0</accession>
<organism evidence="2 3">
    <name type="scientific">Mollisia scopiformis</name>
    <name type="common">Conifer needle endophyte fungus</name>
    <name type="synonym">Phialocephala scopiformis</name>
    <dbReference type="NCBI Taxonomy" id="149040"/>
    <lineage>
        <taxon>Eukaryota</taxon>
        <taxon>Fungi</taxon>
        <taxon>Dikarya</taxon>
        <taxon>Ascomycota</taxon>
        <taxon>Pezizomycotina</taxon>
        <taxon>Leotiomycetes</taxon>
        <taxon>Helotiales</taxon>
        <taxon>Mollisiaceae</taxon>
        <taxon>Mollisia</taxon>
    </lineage>
</organism>
<dbReference type="InParanoid" id="A0A194XPH0"/>
<gene>
    <name evidence="2" type="ORF">LY89DRAFT_392899</name>
</gene>
<dbReference type="Proteomes" id="UP000070700">
    <property type="component" value="Unassembled WGS sequence"/>
</dbReference>
<sequence>MDDCSLRYLLICIHGCQSTVILMCIHASKTICQYNALYRTFFFPYDFTHFHGLFSYSCILNGSRLAIPRTLTKRRVLLFLYAFTYVHALFSCYIFMLVKRLFFSYVCTPCHALSHYIFKLV</sequence>
<keyword evidence="1" id="KW-0472">Membrane</keyword>
<name>A0A194XPH0_MOLSC</name>
<evidence type="ECO:0000313" key="3">
    <source>
        <dbReference type="Proteomes" id="UP000070700"/>
    </source>
</evidence>
<keyword evidence="3" id="KW-1185">Reference proteome</keyword>
<proteinExistence type="predicted"/>
<protein>
    <submittedName>
        <fullName evidence="2">Uncharacterized protein</fullName>
    </submittedName>
</protein>
<dbReference type="KEGG" id="psco:LY89DRAFT_392899"/>
<dbReference type="AlphaFoldDB" id="A0A194XPH0"/>